<evidence type="ECO:0000256" key="2">
    <source>
        <dbReference type="ARBA" id="ARBA00022737"/>
    </source>
</evidence>
<proteinExistence type="predicted"/>
<dbReference type="EMBL" id="DF237794">
    <property type="protein sequence ID" value="GAQ91751.1"/>
    <property type="molecule type" value="Genomic_DNA"/>
</dbReference>
<protein>
    <recommendedName>
        <fullName evidence="7">Dynein assembly factor 1, axonemal homolog</fullName>
    </recommendedName>
</protein>
<dbReference type="InterPro" id="IPR050576">
    <property type="entry name" value="Cilia_flagella_integrity"/>
</dbReference>
<keyword evidence="2" id="KW-0677">Repeat</keyword>
<dbReference type="AlphaFoldDB" id="A0A1Y1IR77"/>
<dbReference type="Gene3D" id="3.80.10.10">
    <property type="entry name" value="Ribonuclease Inhibitor"/>
    <property type="match status" value="2"/>
</dbReference>
<feature type="compositionally biased region" description="Gly residues" evidence="4">
    <location>
        <begin position="379"/>
        <end position="390"/>
    </location>
</feature>
<dbReference type="InterPro" id="IPR001611">
    <property type="entry name" value="Leu-rich_rpt"/>
</dbReference>
<feature type="region of interest" description="Disordered" evidence="4">
    <location>
        <begin position="280"/>
        <end position="320"/>
    </location>
</feature>
<evidence type="ECO:0000256" key="1">
    <source>
        <dbReference type="ARBA" id="ARBA00022614"/>
    </source>
</evidence>
<feature type="coiled-coil region" evidence="3">
    <location>
        <begin position="425"/>
        <end position="461"/>
    </location>
</feature>
<sequence length="746" mass="80798">MAFELTNRSLRRHCRELKLYASCLELNDVLHLHHKGIEKLQSLEPFTGLRTLYLEGNAIRTIEGLNELTNLRSLSLNQNLIYDIEGLETLKQLEVLDLSDNQISKIENLACCPLLRQLTITGNKIASEGDVRHLKECPSLRSLDLSGNKIADETALDVIKTLPLTLLRLVGNPVVSTTSYYRKSLIVAIPTLKYLDDSPVFEKERRLAEAWARGGLDAEKAMRGAIRDEEVQTRERHRQAFDDMIAETRANAARERLEAARSAAAEHIVSEAIGAAVESTMKEAEAAETERNAAEAERKLHERTADQEGFADESSAPLDSAGVPVEEVGAESGCETRAPLTLDIDGLPAEETQGSAGSPADSDHSFEKVEKASPESRGSGNGTPEAGGIGDWVMVGDTSGTSTPEREARNERNRNKDVELDVTAIAKLSDDAREHRAREEAFRAEARARALERAAVRAEEVLNNSSHALLLESARALGLATSGRNSRRASIEKSAGLATDAEEAAAAKSDGVGEGKPLECDDLQELGVGNNEEDVEVLTLTERRPVIWGTAKFRDLWTGAVRLGEAQEPASEAELVGGNAKPPEEGGETLGDVSLGLDAVDLGRDDVTSDRDNCREGHTLDNVFGEDAAERDVKPESDECAETIEVGQNLLKESCAPQEAESSSPVVRKIAWPVQKGHVTAGDCADSRGSKVEQDLLPGCNRAVIRGSVEGDINKQISAVPMLTEEESGNDNAGPSFDHFELDEMD</sequence>
<dbReference type="OMA" id="CTALCEL"/>
<gene>
    <name evidence="5" type="ORF">KFL_008450040</name>
</gene>
<feature type="region of interest" description="Disordered" evidence="4">
    <location>
        <begin position="348"/>
        <end position="417"/>
    </location>
</feature>
<dbReference type="SUPFAM" id="SSF52075">
    <property type="entry name" value="Outer arm dynein light chain 1"/>
    <property type="match status" value="1"/>
</dbReference>
<feature type="compositionally biased region" description="Basic and acidic residues" evidence="4">
    <location>
        <begin position="361"/>
        <end position="374"/>
    </location>
</feature>
<accession>A0A1Y1IR77</accession>
<dbReference type="OrthoDB" id="1904536at2759"/>
<evidence type="ECO:0000313" key="5">
    <source>
        <dbReference type="EMBL" id="GAQ91751.1"/>
    </source>
</evidence>
<evidence type="ECO:0000256" key="3">
    <source>
        <dbReference type="SAM" id="Coils"/>
    </source>
</evidence>
<reference evidence="5 6" key="1">
    <citation type="journal article" date="2014" name="Nat. Commun.">
        <title>Klebsormidium flaccidum genome reveals primary factors for plant terrestrial adaptation.</title>
        <authorList>
            <person name="Hori K."/>
            <person name="Maruyama F."/>
            <person name="Fujisawa T."/>
            <person name="Togashi T."/>
            <person name="Yamamoto N."/>
            <person name="Seo M."/>
            <person name="Sato S."/>
            <person name="Yamada T."/>
            <person name="Mori H."/>
            <person name="Tajima N."/>
            <person name="Moriyama T."/>
            <person name="Ikeuchi M."/>
            <person name="Watanabe M."/>
            <person name="Wada H."/>
            <person name="Kobayashi K."/>
            <person name="Saito M."/>
            <person name="Masuda T."/>
            <person name="Sasaki-Sekimoto Y."/>
            <person name="Mashiguchi K."/>
            <person name="Awai K."/>
            <person name="Shimojima M."/>
            <person name="Masuda S."/>
            <person name="Iwai M."/>
            <person name="Nobusawa T."/>
            <person name="Narise T."/>
            <person name="Kondo S."/>
            <person name="Saito H."/>
            <person name="Sato R."/>
            <person name="Murakawa M."/>
            <person name="Ihara Y."/>
            <person name="Oshima-Yamada Y."/>
            <person name="Ohtaka K."/>
            <person name="Satoh M."/>
            <person name="Sonobe K."/>
            <person name="Ishii M."/>
            <person name="Ohtani R."/>
            <person name="Kanamori-Sato M."/>
            <person name="Honoki R."/>
            <person name="Miyazaki D."/>
            <person name="Mochizuki H."/>
            <person name="Umetsu J."/>
            <person name="Higashi K."/>
            <person name="Shibata D."/>
            <person name="Kamiya Y."/>
            <person name="Sato N."/>
            <person name="Nakamura Y."/>
            <person name="Tabata S."/>
            <person name="Ida S."/>
            <person name="Kurokawa K."/>
            <person name="Ohta H."/>
        </authorList>
    </citation>
    <scope>NUCLEOTIDE SEQUENCE [LARGE SCALE GENOMIC DNA]</scope>
    <source>
        <strain evidence="5 6">NIES-2285</strain>
    </source>
</reference>
<keyword evidence="3" id="KW-0175">Coiled coil</keyword>
<dbReference type="PANTHER" id="PTHR45973:SF32">
    <property type="entry name" value="DYNEIN ASSEMBLY FACTOR 1, AXONEMAL HOMOLOG"/>
    <property type="match status" value="1"/>
</dbReference>
<feature type="region of interest" description="Disordered" evidence="4">
    <location>
        <begin position="722"/>
        <end position="746"/>
    </location>
</feature>
<keyword evidence="1" id="KW-0433">Leucine-rich repeat</keyword>
<feature type="region of interest" description="Disordered" evidence="4">
    <location>
        <begin position="568"/>
        <end position="592"/>
    </location>
</feature>
<dbReference type="SMART" id="SM00369">
    <property type="entry name" value="LRR_TYP"/>
    <property type="match status" value="3"/>
</dbReference>
<organism evidence="5 6">
    <name type="scientific">Klebsormidium nitens</name>
    <name type="common">Green alga</name>
    <name type="synonym">Ulothrix nitens</name>
    <dbReference type="NCBI Taxonomy" id="105231"/>
    <lineage>
        <taxon>Eukaryota</taxon>
        <taxon>Viridiplantae</taxon>
        <taxon>Streptophyta</taxon>
        <taxon>Klebsormidiophyceae</taxon>
        <taxon>Klebsormidiales</taxon>
        <taxon>Klebsormidiaceae</taxon>
        <taxon>Klebsormidium</taxon>
    </lineage>
</organism>
<evidence type="ECO:0000256" key="4">
    <source>
        <dbReference type="SAM" id="MobiDB-lite"/>
    </source>
</evidence>
<name>A0A1Y1IR77_KLENI</name>
<dbReference type="STRING" id="105231.A0A1Y1IR77"/>
<dbReference type="InterPro" id="IPR032675">
    <property type="entry name" value="LRR_dom_sf"/>
</dbReference>
<evidence type="ECO:0008006" key="7">
    <source>
        <dbReference type="Google" id="ProtNLM"/>
    </source>
</evidence>
<dbReference type="PROSITE" id="PS51450">
    <property type="entry name" value="LRR"/>
    <property type="match status" value="4"/>
</dbReference>
<dbReference type="PANTHER" id="PTHR45973">
    <property type="entry name" value="PROTEIN PHOSPHATASE 1 REGULATORY SUBUNIT SDS22-RELATED"/>
    <property type="match status" value="1"/>
</dbReference>
<dbReference type="Pfam" id="PF14580">
    <property type="entry name" value="LRR_9"/>
    <property type="match status" value="1"/>
</dbReference>
<feature type="compositionally biased region" description="Basic and acidic residues" evidence="4">
    <location>
        <begin position="404"/>
        <end position="417"/>
    </location>
</feature>
<dbReference type="InterPro" id="IPR003591">
    <property type="entry name" value="Leu-rich_rpt_typical-subtyp"/>
</dbReference>
<feature type="compositionally biased region" description="Basic and acidic residues" evidence="4">
    <location>
        <begin position="280"/>
        <end position="306"/>
    </location>
</feature>
<dbReference type="Proteomes" id="UP000054558">
    <property type="component" value="Unassembled WGS sequence"/>
</dbReference>
<evidence type="ECO:0000313" key="6">
    <source>
        <dbReference type="Proteomes" id="UP000054558"/>
    </source>
</evidence>
<dbReference type="SMART" id="SM00365">
    <property type="entry name" value="LRR_SD22"/>
    <property type="match status" value="3"/>
</dbReference>
<keyword evidence="6" id="KW-1185">Reference proteome</keyword>